<comment type="caution">
    <text evidence="2">The sequence shown here is derived from an EMBL/GenBank/DDBJ whole genome shotgun (WGS) entry which is preliminary data.</text>
</comment>
<feature type="region of interest" description="Disordered" evidence="1">
    <location>
        <begin position="184"/>
        <end position="204"/>
    </location>
</feature>
<keyword evidence="3" id="KW-1185">Reference proteome</keyword>
<evidence type="ECO:0000256" key="1">
    <source>
        <dbReference type="SAM" id="MobiDB-lite"/>
    </source>
</evidence>
<dbReference type="EMBL" id="VTZN01000002">
    <property type="protein sequence ID" value="KAA1252096.1"/>
    <property type="molecule type" value="Genomic_DNA"/>
</dbReference>
<evidence type="ECO:0000313" key="2">
    <source>
        <dbReference type="EMBL" id="KAA1252096.1"/>
    </source>
</evidence>
<dbReference type="AlphaFoldDB" id="A0A5B1BUS2"/>
<proteinExistence type="predicted"/>
<accession>A0A5B1BUS2</accession>
<protein>
    <submittedName>
        <fullName evidence="2">Uncharacterized protein</fullName>
    </submittedName>
</protein>
<evidence type="ECO:0000313" key="3">
    <source>
        <dbReference type="Proteomes" id="UP000324701"/>
    </source>
</evidence>
<organism evidence="2 3">
    <name type="scientific">Mycobacterium simiae</name>
    <name type="common">Mycobacterium habana</name>
    <dbReference type="NCBI Taxonomy" id="1784"/>
    <lineage>
        <taxon>Bacteria</taxon>
        <taxon>Bacillati</taxon>
        <taxon>Actinomycetota</taxon>
        <taxon>Actinomycetes</taxon>
        <taxon>Mycobacteriales</taxon>
        <taxon>Mycobacteriaceae</taxon>
        <taxon>Mycobacterium</taxon>
        <taxon>Mycobacterium simiae complex</taxon>
    </lineage>
</organism>
<gene>
    <name evidence="2" type="ORF">F0Q45_00995</name>
</gene>
<dbReference type="RefSeq" id="WP_149652120.1">
    <property type="nucleotide sequence ID" value="NZ_VTZN01000002.1"/>
</dbReference>
<reference evidence="2 3" key="1">
    <citation type="submission" date="2019-09" db="EMBL/GenBank/DDBJ databases">
        <title>Report of infection by Mycobacterium simiae a patient suffering from pulmonary tuberculosis.</title>
        <authorList>
            <person name="Mohanty P.S."/>
            <person name="Bansal A.K."/>
            <person name="Singh H."/>
            <person name="Sharma S."/>
            <person name="Patil S.A."/>
            <person name="Upadhaya P."/>
            <person name="Singh P.K."/>
            <person name="Kumar D."/>
            <person name="Kumar S."/>
            <person name="Singh R.K."/>
            <person name="Chaudhary B."/>
        </authorList>
    </citation>
    <scope>NUCLEOTIDE SEQUENCE [LARGE SCALE GENOMIC DNA]</scope>
    <source>
        <strain evidence="2 3">JAL-560-SIM</strain>
    </source>
</reference>
<name>A0A5B1BUS2_MYCSI</name>
<dbReference type="Proteomes" id="UP000324701">
    <property type="component" value="Unassembled WGS sequence"/>
</dbReference>
<sequence>MLQLPLGEPSQEPKARERLTAAVEKAHCSDAISQLAHRRDRKQLAVLSALRGVDKQEIRADDSSTNRIEGNTMSQQIAPEEHWESADFEATGSHDFAAPDYFADQLPRLARSVGRDAARSAIVARQVLPRAPAGCARPVWGPSRPAGGHCATWVARNWNCTVVGVAVVVHPVDQSRDIAAHATGAATADSELAPTRLPLAGHTP</sequence>